<keyword evidence="1" id="KW-0812">Transmembrane</keyword>
<reference evidence="3" key="1">
    <citation type="submission" date="2023-11" db="EMBL/GenBank/DDBJ databases">
        <title>Genome Sequence of Bacillus pseudomycoides stain BUPM19.</title>
        <authorList>
            <person name="Farhat A."/>
        </authorList>
    </citation>
    <scope>NUCLEOTIDE SEQUENCE [LARGE SCALE GENOMIC DNA]</scope>
    <source>
        <strain evidence="3">BUPM19</strain>
    </source>
</reference>
<dbReference type="EMBL" id="JAXOVW010000003">
    <property type="protein sequence ID" value="MDZ5606078.1"/>
    <property type="molecule type" value="Genomic_DNA"/>
</dbReference>
<name>A0ABU5JRL3_9BACI</name>
<keyword evidence="3" id="KW-1185">Reference proteome</keyword>
<organism evidence="2 3">
    <name type="scientific">Bacillus bingmayongensis</name>
    <dbReference type="NCBI Taxonomy" id="1150157"/>
    <lineage>
        <taxon>Bacteria</taxon>
        <taxon>Bacillati</taxon>
        <taxon>Bacillota</taxon>
        <taxon>Bacilli</taxon>
        <taxon>Bacillales</taxon>
        <taxon>Bacillaceae</taxon>
        <taxon>Bacillus</taxon>
    </lineage>
</organism>
<accession>A0ABU5JRL3</accession>
<comment type="caution">
    <text evidence="2">The sequence shown here is derived from an EMBL/GenBank/DDBJ whole genome shotgun (WGS) entry which is preliminary data.</text>
</comment>
<keyword evidence="1" id="KW-1133">Transmembrane helix</keyword>
<keyword evidence="1" id="KW-0472">Membrane</keyword>
<feature type="transmembrane region" description="Helical" evidence="1">
    <location>
        <begin position="39"/>
        <end position="56"/>
    </location>
</feature>
<proteinExistence type="predicted"/>
<dbReference type="RefSeq" id="WP_374216710.1">
    <property type="nucleotide sequence ID" value="NZ_JAXOVW010000003.1"/>
</dbReference>
<feature type="transmembrane region" description="Helical" evidence="1">
    <location>
        <begin position="7"/>
        <end position="27"/>
    </location>
</feature>
<evidence type="ECO:0000256" key="1">
    <source>
        <dbReference type="SAM" id="Phobius"/>
    </source>
</evidence>
<gene>
    <name evidence="2" type="ORF">U2I54_02865</name>
</gene>
<evidence type="ECO:0000313" key="3">
    <source>
        <dbReference type="Proteomes" id="UP001291930"/>
    </source>
</evidence>
<dbReference type="Proteomes" id="UP001291930">
    <property type="component" value="Unassembled WGS sequence"/>
</dbReference>
<evidence type="ECO:0000313" key="2">
    <source>
        <dbReference type="EMBL" id="MDZ5606078.1"/>
    </source>
</evidence>
<sequence length="135" mass="15260">MFALGFLMIYVMICIMPTAIFITGYVWQKERGRIFGAKYSFFISIFGTYYTFLFFTQEMIASNKDGEVGMGVVISCIGIIAALWTLTNSLYGGILLLIISFIGYVYNYSFLGGLSFFLAIGGLISLREHWRKKIS</sequence>
<feature type="transmembrane region" description="Helical" evidence="1">
    <location>
        <begin position="93"/>
        <end position="126"/>
    </location>
</feature>
<protein>
    <submittedName>
        <fullName evidence="2">Uncharacterized protein</fullName>
    </submittedName>
</protein>